<keyword evidence="1 4" id="KW-0732">Signal</keyword>
<dbReference type="SMART" id="SM00079">
    <property type="entry name" value="PBPe"/>
    <property type="match status" value="1"/>
</dbReference>
<dbReference type="InterPro" id="IPR001638">
    <property type="entry name" value="Solute-binding_3/MltF_N"/>
</dbReference>
<evidence type="ECO:0000256" key="1">
    <source>
        <dbReference type="ARBA" id="ARBA00022729"/>
    </source>
</evidence>
<dbReference type="Gene3D" id="3.40.190.10">
    <property type="entry name" value="Periplasmic binding protein-like II"/>
    <property type="match status" value="2"/>
</dbReference>
<dbReference type="Proteomes" id="UP000551878">
    <property type="component" value="Unassembled WGS sequence"/>
</dbReference>
<dbReference type="EMBL" id="JACHHB010000002">
    <property type="protein sequence ID" value="MBB5172321.1"/>
    <property type="molecule type" value="Genomic_DNA"/>
</dbReference>
<feature type="signal peptide" evidence="4">
    <location>
        <begin position="1"/>
        <end position="20"/>
    </location>
</feature>
<dbReference type="GO" id="GO:0016020">
    <property type="term" value="C:membrane"/>
    <property type="evidence" value="ECO:0007669"/>
    <property type="project" value="InterPro"/>
</dbReference>
<name>A0A840QLU7_9BACI</name>
<organism evidence="7 8">
    <name type="scientific">Texcoconibacillus texcoconensis</name>
    <dbReference type="NCBI Taxonomy" id="1095777"/>
    <lineage>
        <taxon>Bacteria</taxon>
        <taxon>Bacillati</taxon>
        <taxon>Bacillota</taxon>
        <taxon>Bacilli</taxon>
        <taxon>Bacillales</taxon>
        <taxon>Bacillaceae</taxon>
        <taxon>Texcoconibacillus</taxon>
    </lineage>
</organism>
<proteinExistence type="predicted"/>
<sequence length="258" mass="28564">MKGKTILLTALLGGTVATLAACGDDENTLVMGTSADYPPFQYIETAESDEIIGFDIDLANAITEELGYDLVIEDIEFNGLIPALNADQVDFVQAGMRPTEERRENADFSEIYFKSHHTIITHEESGIETADDLEGKTLGVQLGSIQEGQADELAEEVEDLEVETRNRIPELVQEIHTDRFDAAIIADTVADNYIEGSEELVGFSLPNQAEEDGNAIAFNKDSELTEQFNEVIIDMQESGELDELIHKWFDEKEIVEEG</sequence>
<dbReference type="PANTHER" id="PTHR35936">
    <property type="entry name" value="MEMBRANE-BOUND LYTIC MUREIN TRANSGLYCOSYLASE F"/>
    <property type="match status" value="1"/>
</dbReference>
<comment type="caution">
    <text evidence="7">The sequence shown here is derived from an EMBL/GenBank/DDBJ whole genome shotgun (WGS) entry which is preliminary data.</text>
</comment>
<keyword evidence="8" id="KW-1185">Reference proteome</keyword>
<protein>
    <submittedName>
        <fullName evidence="7">Polar amino acid transport system substrate-binding protein</fullName>
    </submittedName>
</protein>
<dbReference type="PANTHER" id="PTHR35936:SF17">
    <property type="entry name" value="ARGININE-BINDING EXTRACELLULAR PROTEIN ARTP"/>
    <property type="match status" value="1"/>
</dbReference>
<dbReference type="SUPFAM" id="SSF53850">
    <property type="entry name" value="Periplasmic binding protein-like II"/>
    <property type="match status" value="1"/>
</dbReference>
<keyword evidence="2" id="KW-0564">Palmitate</keyword>
<feature type="domain" description="Solute-binding protein family 3/N-terminal" evidence="5">
    <location>
        <begin position="28"/>
        <end position="252"/>
    </location>
</feature>
<evidence type="ECO:0000259" key="5">
    <source>
        <dbReference type="SMART" id="SM00062"/>
    </source>
</evidence>
<accession>A0A840QLU7</accession>
<feature type="domain" description="Ionotropic glutamate receptor C-terminal" evidence="6">
    <location>
        <begin position="28"/>
        <end position="251"/>
    </location>
</feature>
<evidence type="ECO:0000313" key="8">
    <source>
        <dbReference type="Proteomes" id="UP000551878"/>
    </source>
</evidence>
<keyword evidence="3" id="KW-0449">Lipoprotein</keyword>
<dbReference type="InterPro" id="IPR001320">
    <property type="entry name" value="Iontro_rcpt_C"/>
</dbReference>
<dbReference type="Pfam" id="PF00497">
    <property type="entry name" value="SBP_bac_3"/>
    <property type="match status" value="1"/>
</dbReference>
<gene>
    <name evidence="7" type="ORF">HNQ41_000465</name>
</gene>
<evidence type="ECO:0000259" key="6">
    <source>
        <dbReference type="SMART" id="SM00079"/>
    </source>
</evidence>
<evidence type="ECO:0000256" key="2">
    <source>
        <dbReference type="ARBA" id="ARBA00023139"/>
    </source>
</evidence>
<dbReference type="SMART" id="SM00062">
    <property type="entry name" value="PBPb"/>
    <property type="match status" value="1"/>
</dbReference>
<dbReference type="PROSITE" id="PS51257">
    <property type="entry name" value="PROKAR_LIPOPROTEIN"/>
    <property type="match status" value="1"/>
</dbReference>
<dbReference type="GO" id="GO:0015276">
    <property type="term" value="F:ligand-gated monoatomic ion channel activity"/>
    <property type="evidence" value="ECO:0007669"/>
    <property type="project" value="InterPro"/>
</dbReference>
<evidence type="ECO:0000313" key="7">
    <source>
        <dbReference type="EMBL" id="MBB5172321.1"/>
    </source>
</evidence>
<evidence type="ECO:0000256" key="4">
    <source>
        <dbReference type="SAM" id="SignalP"/>
    </source>
</evidence>
<reference evidence="7 8" key="1">
    <citation type="submission" date="2020-08" db="EMBL/GenBank/DDBJ databases">
        <title>Genomic Encyclopedia of Type Strains, Phase IV (KMG-IV): sequencing the most valuable type-strain genomes for metagenomic binning, comparative biology and taxonomic classification.</title>
        <authorList>
            <person name="Goeker M."/>
        </authorList>
    </citation>
    <scope>NUCLEOTIDE SEQUENCE [LARGE SCALE GENOMIC DNA]</scope>
    <source>
        <strain evidence="7 8">DSM 24696</strain>
    </source>
</reference>
<evidence type="ECO:0000256" key="3">
    <source>
        <dbReference type="ARBA" id="ARBA00023288"/>
    </source>
</evidence>
<dbReference type="AlphaFoldDB" id="A0A840QLU7"/>
<feature type="chain" id="PRO_5038591788" evidence="4">
    <location>
        <begin position="21"/>
        <end position="258"/>
    </location>
</feature>
<dbReference type="RefSeq" id="WP_184662810.1">
    <property type="nucleotide sequence ID" value="NZ_JACHHB010000002.1"/>
</dbReference>